<reference evidence="7" key="1">
    <citation type="journal article" date="2014" name="Nat. Commun.">
        <title>The tobacco genome sequence and its comparison with those of tomato and potato.</title>
        <authorList>
            <person name="Sierro N."/>
            <person name="Battey J.N."/>
            <person name="Ouadi S."/>
            <person name="Bakaher N."/>
            <person name="Bovet L."/>
            <person name="Willig A."/>
            <person name="Goepfert S."/>
            <person name="Peitsch M.C."/>
            <person name="Ivanov N.V."/>
        </authorList>
    </citation>
    <scope>NUCLEOTIDE SEQUENCE [LARGE SCALE GENOMIC DNA]</scope>
</reference>
<dbReference type="SUPFAM" id="SSF52058">
    <property type="entry name" value="L domain-like"/>
    <property type="match status" value="1"/>
</dbReference>
<evidence type="ECO:0000313" key="7">
    <source>
        <dbReference type="Proteomes" id="UP000790787"/>
    </source>
</evidence>
<dbReference type="KEGG" id="nta:107793239"/>
<comment type="subcellular location">
    <subcellularLocation>
        <location evidence="1">Membrane</location>
    </subcellularLocation>
</comment>
<dbReference type="PRINTS" id="PR00019">
    <property type="entry name" value="LEURICHRPT"/>
</dbReference>
<protein>
    <submittedName>
        <fullName evidence="8">Leucine-rich repeat receptor-like serine/threonine-protein kinase BAM1</fullName>
    </submittedName>
    <submittedName>
        <fullName evidence="8">Uncharacterized protein LOC107793239</fullName>
    </submittedName>
</protein>
<dbReference type="FunFam" id="3.80.10.10:FF:000400">
    <property type="entry name" value="Nuclear pore complex protein NUP107"/>
    <property type="match status" value="1"/>
</dbReference>
<dbReference type="InterPro" id="IPR001611">
    <property type="entry name" value="Leu-rich_rpt"/>
</dbReference>
<dbReference type="InterPro" id="IPR032675">
    <property type="entry name" value="LRR_dom_sf"/>
</dbReference>
<evidence type="ECO:0000259" key="6">
    <source>
        <dbReference type="Pfam" id="PF08263"/>
    </source>
</evidence>
<gene>
    <name evidence="8" type="primary">LOC107793239</name>
</gene>
<keyword evidence="7" id="KW-1185">Reference proteome</keyword>
<dbReference type="OrthoDB" id="676979at2759"/>
<dbReference type="InterPro" id="IPR053213">
    <property type="entry name" value="RLP29"/>
</dbReference>
<keyword evidence="5" id="KW-0472">Membrane</keyword>
<dbReference type="OMA" id="NNCLHCP"/>
<dbReference type="Pfam" id="PF08263">
    <property type="entry name" value="LRRNT_2"/>
    <property type="match status" value="1"/>
</dbReference>
<dbReference type="Pfam" id="PF12799">
    <property type="entry name" value="LRR_4"/>
    <property type="match status" value="1"/>
</dbReference>
<dbReference type="Proteomes" id="UP000790787">
    <property type="component" value="Chromosome 13"/>
</dbReference>
<evidence type="ECO:0000256" key="5">
    <source>
        <dbReference type="ARBA" id="ARBA00023136"/>
    </source>
</evidence>
<evidence type="ECO:0000256" key="1">
    <source>
        <dbReference type="ARBA" id="ARBA00004370"/>
    </source>
</evidence>
<dbReference type="PANTHER" id="PTHR48009">
    <property type="entry name" value="LEUCINE-RICH REPEAT (LRR) FAMILY PROTEIN"/>
    <property type="match status" value="1"/>
</dbReference>
<dbReference type="PaxDb" id="4097-A0A1S4A328"/>
<evidence type="ECO:0000256" key="2">
    <source>
        <dbReference type="ARBA" id="ARBA00022614"/>
    </source>
</evidence>
<feature type="domain" description="Leucine-rich repeat-containing N-terminal plant-type" evidence="6">
    <location>
        <begin position="37"/>
        <end position="84"/>
    </location>
</feature>
<dbReference type="AlphaFoldDB" id="A0A1S4A328"/>
<evidence type="ECO:0000256" key="4">
    <source>
        <dbReference type="ARBA" id="ARBA00022737"/>
    </source>
</evidence>
<dbReference type="GeneID" id="107793239"/>
<dbReference type="InterPro" id="IPR025875">
    <property type="entry name" value="Leu-rich_rpt_4"/>
</dbReference>
<dbReference type="Pfam" id="PF00560">
    <property type="entry name" value="LRR_1"/>
    <property type="match status" value="2"/>
</dbReference>
<evidence type="ECO:0000313" key="8">
    <source>
        <dbReference type="RefSeq" id="XP_016471038.1"/>
    </source>
</evidence>
<dbReference type="STRING" id="4097.A0A1S4A328"/>
<accession>A0A1S4A328</accession>
<evidence type="ECO:0000256" key="3">
    <source>
        <dbReference type="ARBA" id="ARBA00022729"/>
    </source>
</evidence>
<dbReference type="Gene3D" id="3.80.10.10">
    <property type="entry name" value="Ribonuclease Inhibitor"/>
    <property type="match status" value="3"/>
</dbReference>
<dbReference type="InterPro" id="IPR013210">
    <property type="entry name" value="LRR_N_plant-typ"/>
</dbReference>
<keyword evidence="3" id="KW-0732">Signal</keyword>
<dbReference type="PROSITE" id="PS51450">
    <property type="entry name" value="LRR"/>
    <property type="match status" value="1"/>
</dbReference>
<name>A0A1S4A328_TOBAC</name>
<dbReference type="SMR" id="A0A1S4A328"/>
<keyword evidence="4" id="KW-0677">Repeat</keyword>
<dbReference type="GO" id="GO:0016020">
    <property type="term" value="C:membrane"/>
    <property type="evidence" value="ECO:0007669"/>
    <property type="project" value="UniProtKB-SubCell"/>
</dbReference>
<dbReference type="RefSeq" id="XP_016471038.1">
    <property type="nucleotide sequence ID" value="XM_016615552.1"/>
</dbReference>
<organism evidence="7 8">
    <name type="scientific">Nicotiana tabacum</name>
    <name type="common">Common tobacco</name>
    <dbReference type="NCBI Taxonomy" id="4097"/>
    <lineage>
        <taxon>Eukaryota</taxon>
        <taxon>Viridiplantae</taxon>
        <taxon>Streptophyta</taxon>
        <taxon>Embryophyta</taxon>
        <taxon>Tracheophyta</taxon>
        <taxon>Spermatophyta</taxon>
        <taxon>Magnoliopsida</taxon>
        <taxon>eudicotyledons</taxon>
        <taxon>Gunneridae</taxon>
        <taxon>Pentapetalae</taxon>
        <taxon>asterids</taxon>
        <taxon>lamiids</taxon>
        <taxon>Solanales</taxon>
        <taxon>Solanaceae</taxon>
        <taxon>Nicotianoideae</taxon>
        <taxon>Nicotianeae</taxon>
        <taxon>Nicotiana</taxon>
    </lineage>
</organism>
<dbReference type="RefSeq" id="XP_016471038.1">
    <property type="nucleotide sequence ID" value="XM_016615552.2"/>
</dbReference>
<dbReference type="PANTHER" id="PTHR48009:SF7">
    <property type="entry name" value="LEUCINE-RICH REPEAT (LRR) FAMILY PROTEIN"/>
    <property type="match status" value="1"/>
</dbReference>
<reference evidence="8" key="2">
    <citation type="submission" date="2025-08" db="UniProtKB">
        <authorList>
            <consortium name="RefSeq"/>
        </authorList>
    </citation>
    <scope>IDENTIFICATION</scope>
    <source>
        <tissue evidence="8">Leaf</tissue>
    </source>
</reference>
<sequence length="420" mass="46698">MAKLLNPIFFSCLYTSFIFTLSNLNSRSIFVNAKTLPSDIQALQAIKMSIDPVSISSESFLRSWDFALDPCETTGASFLGILCTIPLDNNSTSRIMEIDLEGDELEGFLTPAIGNLTELVALNLGKNKFRGPVPETITNLRKLTSLQLYENFFSGSLINGIGFLRKLEVLDVSNNRLSGSIPISITSLRSLTQLDLSNNEFTGKIPQLNGLWQLSSFDLSNNQIYGNLPQFPLKIKTLSLGHNLLSGHISPVNKLRRLRILDLSDNRFSGAINKEVFMLPDISHANASVNRFTVLEVVEFTDKATQLHTLDVHGNRLRGHLPVNLVTYPNLTEINLGHNLFSGQIPSEYWPRLGFAWRSLDLEYNYLEGPVPRELNRTLEGVRGSFAHNCLTCPKGLQLCHGGQRPASECVRRKGGGDHN</sequence>
<keyword evidence="2" id="KW-0433">Leucine-rich repeat</keyword>
<proteinExistence type="predicted"/>